<organism evidence="2 3">
    <name type="scientific">Dactylellina haptotyla (strain CBS 200.50)</name>
    <name type="common">Nematode-trapping fungus</name>
    <name type="synonym">Monacrosporium haptotylum</name>
    <dbReference type="NCBI Taxonomy" id="1284197"/>
    <lineage>
        <taxon>Eukaryota</taxon>
        <taxon>Fungi</taxon>
        <taxon>Dikarya</taxon>
        <taxon>Ascomycota</taxon>
        <taxon>Pezizomycotina</taxon>
        <taxon>Orbiliomycetes</taxon>
        <taxon>Orbiliales</taxon>
        <taxon>Orbiliaceae</taxon>
        <taxon>Dactylellina</taxon>
    </lineage>
</organism>
<feature type="compositionally biased region" description="Basic and acidic residues" evidence="1">
    <location>
        <begin position="166"/>
        <end position="176"/>
    </location>
</feature>
<accession>S8A0C7</accession>
<evidence type="ECO:0000256" key="1">
    <source>
        <dbReference type="SAM" id="MobiDB-lite"/>
    </source>
</evidence>
<reference evidence="3" key="2">
    <citation type="submission" date="2013-04" db="EMBL/GenBank/DDBJ databases">
        <title>Genomic mechanisms accounting for the adaptation to parasitism in nematode-trapping fungi.</title>
        <authorList>
            <person name="Ahren D.G."/>
        </authorList>
    </citation>
    <scope>NUCLEOTIDE SEQUENCE [LARGE SCALE GENOMIC DNA]</scope>
    <source>
        <strain evidence="3">CBS 200.50</strain>
    </source>
</reference>
<feature type="region of interest" description="Disordered" evidence="1">
    <location>
        <begin position="154"/>
        <end position="176"/>
    </location>
</feature>
<sequence>MSPQGGSFNNTDEAKLIAPEESPTTGSRSELQELLISTSSSSTAARILNVYAGIASADLEQDVTALVRKGEENILPYRGDLGDRGDAASSLAMPTELSDLLDSTPGSIASGDGNPLKLDGEGEQAPCTHGSATKNRLGYVFGRAKCGCIRTDGDYDPSKAVILPPEHIRSQNPEKS</sequence>
<dbReference type="EMBL" id="AQGS01000958">
    <property type="protein sequence ID" value="EPS36149.1"/>
    <property type="molecule type" value="Genomic_DNA"/>
</dbReference>
<dbReference type="Proteomes" id="UP000015100">
    <property type="component" value="Unassembled WGS sequence"/>
</dbReference>
<gene>
    <name evidence="2" type="ORF">H072_10243</name>
</gene>
<reference evidence="2 3" key="1">
    <citation type="journal article" date="2013" name="PLoS Genet.">
        <title>Genomic mechanisms accounting for the adaptation to parasitism in nematode-trapping fungi.</title>
        <authorList>
            <person name="Meerupati T."/>
            <person name="Andersson K.M."/>
            <person name="Friman E."/>
            <person name="Kumar D."/>
            <person name="Tunlid A."/>
            <person name="Ahren D."/>
        </authorList>
    </citation>
    <scope>NUCLEOTIDE SEQUENCE [LARGE SCALE GENOMIC DNA]</scope>
    <source>
        <strain evidence="2 3">CBS 200.50</strain>
    </source>
</reference>
<comment type="caution">
    <text evidence="2">The sequence shown here is derived from an EMBL/GenBank/DDBJ whole genome shotgun (WGS) entry which is preliminary data.</text>
</comment>
<proteinExistence type="predicted"/>
<feature type="region of interest" description="Disordered" evidence="1">
    <location>
        <begin position="1"/>
        <end position="29"/>
    </location>
</feature>
<name>S8A0C7_DACHA</name>
<keyword evidence="3" id="KW-1185">Reference proteome</keyword>
<dbReference type="AlphaFoldDB" id="S8A0C7"/>
<evidence type="ECO:0000313" key="3">
    <source>
        <dbReference type="Proteomes" id="UP000015100"/>
    </source>
</evidence>
<feature type="region of interest" description="Disordered" evidence="1">
    <location>
        <begin position="101"/>
        <end position="130"/>
    </location>
</feature>
<feature type="compositionally biased region" description="Polar residues" evidence="1">
    <location>
        <begin position="1"/>
        <end position="11"/>
    </location>
</feature>
<dbReference type="HOGENOM" id="CLU_1525098_0_0_1"/>
<evidence type="ECO:0000313" key="2">
    <source>
        <dbReference type="EMBL" id="EPS36149.1"/>
    </source>
</evidence>
<protein>
    <submittedName>
        <fullName evidence="2">Uncharacterized protein</fullName>
    </submittedName>
</protein>